<dbReference type="InterPro" id="IPR052929">
    <property type="entry name" value="RNase_H-like_EbsB-rel"/>
</dbReference>
<evidence type="ECO:0000259" key="1">
    <source>
        <dbReference type="Pfam" id="PF13456"/>
    </source>
</evidence>
<dbReference type="GO" id="GO:0004523">
    <property type="term" value="F:RNA-DNA hybrid ribonuclease activity"/>
    <property type="evidence" value="ECO:0007669"/>
    <property type="project" value="InterPro"/>
</dbReference>
<dbReference type="PANTHER" id="PTHR47074:SF61">
    <property type="entry name" value="RNASE H TYPE-1 DOMAIN-CONTAINING PROTEIN"/>
    <property type="match status" value="1"/>
</dbReference>
<dbReference type="InterPro" id="IPR002156">
    <property type="entry name" value="RNaseH_domain"/>
</dbReference>
<dbReference type="OrthoDB" id="1001780at2759"/>
<accession>A0A8J5Z050</accession>
<protein>
    <recommendedName>
        <fullName evidence="1">RNase H type-1 domain-containing protein</fullName>
    </recommendedName>
</protein>
<organism evidence="2 3">
    <name type="scientific">Gossypium anomalum</name>
    <dbReference type="NCBI Taxonomy" id="47600"/>
    <lineage>
        <taxon>Eukaryota</taxon>
        <taxon>Viridiplantae</taxon>
        <taxon>Streptophyta</taxon>
        <taxon>Embryophyta</taxon>
        <taxon>Tracheophyta</taxon>
        <taxon>Spermatophyta</taxon>
        <taxon>Magnoliopsida</taxon>
        <taxon>eudicotyledons</taxon>
        <taxon>Gunneridae</taxon>
        <taxon>Pentapetalae</taxon>
        <taxon>rosids</taxon>
        <taxon>malvids</taxon>
        <taxon>Malvales</taxon>
        <taxon>Malvaceae</taxon>
        <taxon>Malvoideae</taxon>
        <taxon>Gossypium</taxon>
    </lineage>
</organism>
<dbReference type="Proteomes" id="UP000701853">
    <property type="component" value="Chromosome 6"/>
</dbReference>
<dbReference type="GO" id="GO:0003676">
    <property type="term" value="F:nucleic acid binding"/>
    <property type="evidence" value="ECO:0007669"/>
    <property type="project" value="InterPro"/>
</dbReference>
<reference evidence="2 3" key="1">
    <citation type="journal article" date="2021" name="bioRxiv">
        <title>The Gossypium anomalum genome as a resource for cotton improvement and evolutionary analysis of hybrid incompatibility.</title>
        <authorList>
            <person name="Grover C.E."/>
            <person name="Yuan D."/>
            <person name="Arick M.A."/>
            <person name="Miller E.R."/>
            <person name="Hu G."/>
            <person name="Peterson D.G."/>
            <person name="Wendel J.F."/>
            <person name="Udall J.A."/>
        </authorList>
    </citation>
    <scope>NUCLEOTIDE SEQUENCE [LARGE SCALE GENOMIC DNA]</scope>
    <source>
        <strain evidence="2">JFW-Udall</strain>
        <tissue evidence="2">Leaf</tissue>
    </source>
</reference>
<sequence>MCTPKAQEGIDFRDVSIFNNALLVKQGWKLTTNSTCLLALVMKANILEDGIGWRIGNGRTVNIWNDAWILGPGDGKVEIQNIDNRYSKVANLINSETDTWKTDLVEILFMKEPSEMILTIPLVNNSYPNALIWMSDNTGEYLVKSGSVAGVIIRNNLGLVTGSCVYSIENVQDPTMVEAHACLQAVIFVKEMGFGDICVEGDALTVEDVPLDIEVIVTKEQRWFFICFVIKAFSVYLGVAEAPPINNSSCQVVGGLKRCRV</sequence>
<dbReference type="AlphaFoldDB" id="A0A8J5Z050"/>
<dbReference type="PANTHER" id="PTHR47074">
    <property type="entry name" value="BNAC02G40300D PROTEIN"/>
    <property type="match status" value="1"/>
</dbReference>
<evidence type="ECO:0000313" key="2">
    <source>
        <dbReference type="EMBL" id="KAG8491235.1"/>
    </source>
</evidence>
<dbReference type="EMBL" id="JAHUZN010000006">
    <property type="protein sequence ID" value="KAG8491235.1"/>
    <property type="molecule type" value="Genomic_DNA"/>
</dbReference>
<keyword evidence="3" id="KW-1185">Reference proteome</keyword>
<evidence type="ECO:0000313" key="3">
    <source>
        <dbReference type="Proteomes" id="UP000701853"/>
    </source>
</evidence>
<name>A0A8J5Z050_9ROSI</name>
<gene>
    <name evidence="2" type="ORF">CXB51_014390</name>
</gene>
<dbReference type="Pfam" id="PF13456">
    <property type="entry name" value="RVT_3"/>
    <property type="match status" value="1"/>
</dbReference>
<comment type="caution">
    <text evidence="2">The sequence shown here is derived from an EMBL/GenBank/DDBJ whole genome shotgun (WGS) entry which is preliminary data.</text>
</comment>
<feature type="domain" description="RNase H type-1" evidence="1">
    <location>
        <begin position="146"/>
        <end position="208"/>
    </location>
</feature>
<proteinExistence type="predicted"/>